<keyword evidence="3" id="KW-1185">Reference proteome</keyword>
<feature type="compositionally biased region" description="Polar residues" evidence="1">
    <location>
        <begin position="37"/>
        <end position="59"/>
    </location>
</feature>
<accession>A0A9P5RWA8</accession>
<feature type="region of interest" description="Disordered" evidence="1">
    <location>
        <begin position="1"/>
        <end position="337"/>
    </location>
</feature>
<dbReference type="AlphaFoldDB" id="A0A9P5RWA8"/>
<feature type="compositionally biased region" description="Basic and acidic residues" evidence="1">
    <location>
        <begin position="301"/>
        <end position="319"/>
    </location>
</feature>
<dbReference type="PANTHER" id="PTHR45725">
    <property type="entry name" value="FORMIN HOMOLOGY 2 FAMILY MEMBER"/>
    <property type="match status" value="1"/>
</dbReference>
<feature type="compositionally biased region" description="Low complexity" evidence="1">
    <location>
        <begin position="66"/>
        <end position="86"/>
    </location>
</feature>
<proteinExistence type="predicted"/>
<dbReference type="Proteomes" id="UP000748756">
    <property type="component" value="Unassembled WGS sequence"/>
</dbReference>
<protein>
    <submittedName>
        <fullName evidence="2">Uncharacterized protein</fullName>
    </submittedName>
</protein>
<organism evidence="2 3">
    <name type="scientific">Linnemannia schmuckeri</name>
    <dbReference type="NCBI Taxonomy" id="64567"/>
    <lineage>
        <taxon>Eukaryota</taxon>
        <taxon>Fungi</taxon>
        <taxon>Fungi incertae sedis</taxon>
        <taxon>Mucoromycota</taxon>
        <taxon>Mortierellomycotina</taxon>
        <taxon>Mortierellomycetes</taxon>
        <taxon>Mortierellales</taxon>
        <taxon>Mortierellaceae</taxon>
        <taxon>Linnemannia</taxon>
    </lineage>
</organism>
<comment type="caution">
    <text evidence="2">The sequence shown here is derived from an EMBL/GenBank/DDBJ whole genome shotgun (WGS) entry which is preliminary data.</text>
</comment>
<dbReference type="OrthoDB" id="2447364at2759"/>
<evidence type="ECO:0000313" key="3">
    <source>
        <dbReference type="Proteomes" id="UP000748756"/>
    </source>
</evidence>
<evidence type="ECO:0000256" key="1">
    <source>
        <dbReference type="SAM" id="MobiDB-lite"/>
    </source>
</evidence>
<name>A0A9P5RWA8_9FUNG</name>
<sequence length="679" mass="71347">MSTPEANDVQGTLPTKDAPTPADNNAQASKLGAETAEANSAQSTTPNKDAVDIQNSPAAQSVKKLPTANSNNTPAPLATAPDTPSSNDIQPQSQSNAPIINNAQPQSPNTDASKPIIVQTTPPTGPAAQAISKPEDVPHAMSAPTPPFITAPQAAQANPPRDQVASEPQVGIAPTPEPTAEKQLQGASEPKISPSLHSTQETTDDSSDSQSASVEAAKPKPQPALVKNEKPDLQPASAEEAKPESKPATAGEAKPEPQAASADRVKTEAQPASAVGAKPKVQPAPVKEAKTDSQLAADNGAKPDPKLAPAEEPKPETKPEPQPAPATQPNSAPGTPTVLTNSIECLVFLMKTQQPLTRACQNLIQDDPMLIQTAKLDTVDLDFMYSGKDFPVISSQGLRLKLQEIPGYTLSVDEARYDVTIIYKDHDTVSFSPPWTPSTMQGSTLITAIDQVDVNVLSSNAFTDLITAMLIKPETPVILKGTVDINLSIASVDGGAPKTVIIAGLQFSSPMHMPGLNGLSQKRFVRSDGYLVYGNTFYFSSVFKFMSPSNLKLTMGGVEFDVLDSTGKKLATSAIDLFEIAPEDNEVSLRLISKVDDSAAFLNRLHYTGDMVTIQGKSGSSNNAYLDVALSQLNFTLTYPAIADVPPQNVPVAVDTPLPGPPAAANIPPKNPVAAIPWL</sequence>
<feature type="compositionally biased region" description="Polar residues" evidence="1">
    <location>
        <begin position="1"/>
        <end position="13"/>
    </location>
</feature>
<dbReference type="InterPro" id="IPR051425">
    <property type="entry name" value="Formin_Homology"/>
</dbReference>
<gene>
    <name evidence="2" type="ORF">BG015_010322</name>
</gene>
<evidence type="ECO:0000313" key="2">
    <source>
        <dbReference type="EMBL" id="KAF9147957.1"/>
    </source>
</evidence>
<dbReference type="EMBL" id="JAAAUQ010000728">
    <property type="protein sequence ID" value="KAF9147957.1"/>
    <property type="molecule type" value="Genomic_DNA"/>
</dbReference>
<feature type="compositionally biased region" description="Polar residues" evidence="1">
    <location>
        <begin position="87"/>
        <end position="122"/>
    </location>
</feature>
<reference evidence="2" key="1">
    <citation type="journal article" date="2020" name="Fungal Divers.">
        <title>Resolving the Mortierellaceae phylogeny through synthesis of multi-gene phylogenetics and phylogenomics.</title>
        <authorList>
            <person name="Vandepol N."/>
            <person name="Liber J."/>
            <person name="Desiro A."/>
            <person name="Na H."/>
            <person name="Kennedy M."/>
            <person name="Barry K."/>
            <person name="Grigoriev I.V."/>
            <person name="Miller A.N."/>
            <person name="O'Donnell K."/>
            <person name="Stajich J.E."/>
            <person name="Bonito G."/>
        </authorList>
    </citation>
    <scope>NUCLEOTIDE SEQUENCE</scope>
    <source>
        <strain evidence="2">NRRL 6426</strain>
    </source>
</reference>